<sequence length="129" mass="15138">MDNRNRIVAPRNVVNTKMLYMLYILKELSKGEVVFGNKILTDFKEMFECTSLPFPISSSTIYESLYELEEREYVVSKWAGEDFSNKRTKKIYNITDRGLSFLNSNIIEYIENLDKTKATLDKLKTMLLK</sequence>
<dbReference type="KEGG" id="cbv:U729_2710"/>
<dbReference type="OrthoDB" id="1914713at2"/>
<dbReference type="EMBL" id="CP006905">
    <property type="protein sequence ID" value="AIY84044.1"/>
    <property type="molecule type" value="Genomic_DNA"/>
</dbReference>
<dbReference type="eggNOG" id="ENOG503354W">
    <property type="taxonomic scope" value="Bacteria"/>
</dbReference>
<dbReference type="Gene3D" id="1.10.10.10">
    <property type="entry name" value="Winged helix-like DNA-binding domain superfamily/Winged helix DNA-binding domain"/>
    <property type="match status" value="1"/>
</dbReference>
<feature type="domain" description="Transcription regulator PadR N-terminal" evidence="1">
    <location>
        <begin position="28"/>
        <end position="102"/>
    </location>
</feature>
<evidence type="ECO:0000313" key="2">
    <source>
        <dbReference type="EMBL" id="AIY84044.1"/>
    </source>
</evidence>
<accession>A0A0A7FWM1</accession>
<reference evidence="2 3" key="1">
    <citation type="journal article" date="2015" name="Infect. Genet. Evol.">
        <title>Genomic sequences of six botulinum neurotoxin-producing strains representing three clostridial species illustrate the mobility and diversity of botulinum neurotoxin genes.</title>
        <authorList>
            <person name="Smith T.J."/>
            <person name="Hill K.K."/>
            <person name="Xie G."/>
            <person name="Foley B.T."/>
            <person name="Williamson C.H."/>
            <person name="Foster J.T."/>
            <person name="Johnson S.L."/>
            <person name="Chertkov O."/>
            <person name="Teshima H."/>
            <person name="Gibbons H.S."/>
            <person name="Johnsky L.A."/>
            <person name="Karavis M.A."/>
            <person name="Smith L.A."/>
        </authorList>
    </citation>
    <scope>NUCLEOTIDE SEQUENCE [LARGE SCALE GENOMIC DNA]</scope>
    <source>
        <strain evidence="2">Sullivan</strain>
    </source>
</reference>
<dbReference type="Pfam" id="PF03551">
    <property type="entry name" value="PadR"/>
    <property type="match status" value="1"/>
</dbReference>
<dbReference type="InterPro" id="IPR005149">
    <property type="entry name" value="Tscrpt_reg_PadR_N"/>
</dbReference>
<dbReference type="InterPro" id="IPR036388">
    <property type="entry name" value="WH-like_DNA-bd_sf"/>
</dbReference>
<evidence type="ECO:0000259" key="1">
    <source>
        <dbReference type="Pfam" id="PF03551"/>
    </source>
</evidence>
<dbReference type="Proteomes" id="UP000030635">
    <property type="component" value="Chromosome"/>
</dbReference>
<evidence type="ECO:0000313" key="3">
    <source>
        <dbReference type="Proteomes" id="UP000030635"/>
    </source>
</evidence>
<dbReference type="AlphaFoldDB" id="A0A0A7FWM1"/>
<gene>
    <name evidence="2" type="ORF">U729_2710</name>
</gene>
<dbReference type="InterPro" id="IPR036390">
    <property type="entry name" value="WH_DNA-bd_sf"/>
</dbReference>
<dbReference type="SUPFAM" id="SSF46785">
    <property type="entry name" value="Winged helix' DNA-binding domain"/>
    <property type="match status" value="1"/>
</dbReference>
<protein>
    <submittedName>
        <fullName evidence="2">Transcriptional regulator PadR-like family protein</fullName>
    </submittedName>
</protein>
<organism evidence="2 3">
    <name type="scientific">Clostridium baratii str. Sullivan</name>
    <dbReference type="NCBI Taxonomy" id="1415775"/>
    <lineage>
        <taxon>Bacteria</taxon>
        <taxon>Bacillati</taxon>
        <taxon>Bacillota</taxon>
        <taxon>Clostridia</taxon>
        <taxon>Eubacteriales</taxon>
        <taxon>Clostridiaceae</taxon>
        <taxon>Clostridium</taxon>
    </lineage>
</organism>
<keyword evidence="3" id="KW-1185">Reference proteome</keyword>
<proteinExistence type="predicted"/>
<name>A0A0A7FWM1_9CLOT</name>
<dbReference type="RefSeq" id="WP_039315922.1">
    <property type="nucleotide sequence ID" value="NZ_CP006905.1"/>
</dbReference>
<dbReference type="HOGENOM" id="CLU_159832_0_0_9"/>